<dbReference type="EMBL" id="JAINDJ010000006">
    <property type="protein sequence ID" value="KAG9444845.1"/>
    <property type="molecule type" value="Genomic_DNA"/>
</dbReference>
<proteinExistence type="predicted"/>
<accession>A0AAV7E7I8</accession>
<gene>
    <name evidence="1" type="ORF">H6P81_016185</name>
</gene>
<reference evidence="1 2" key="1">
    <citation type="submission" date="2021-07" db="EMBL/GenBank/DDBJ databases">
        <title>The Aristolochia fimbriata genome: insights into angiosperm evolution, floral development and chemical biosynthesis.</title>
        <authorList>
            <person name="Jiao Y."/>
        </authorList>
    </citation>
    <scope>NUCLEOTIDE SEQUENCE [LARGE SCALE GENOMIC DNA]</scope>
    <source>
        <strain evidence="1">IBCAS-2021</strain>
        <tissue evidence="1">Leaf</tissue>
    </source>
</reference>
<comment type="caution">
    <text evidence="1">The sequence shown here is derived from an EMBL/GenBank/DDBJ whole genome shotgun (WGS) entry which is preliminary data.</text>
</comment>
<organism evidence="1 2">
    <name type="scientific">Aristolochia fimbriata</name>
    <name type="common">White veined hardy Dutchman's pipe vine</name>
    <dbReference type="NCBI Taxonomy" id="158543"/>
    <lineage>
        <taxon>Eukaryota</taxon>
        <taxon>Viridiplantae</taxon>
        <taxon>Streptophyta</taxon>
        <taxon>Embryophyta</taxon>
        <taxon>Tracheophyta</taxon>
        <taxon>Spermatophyta</taxon>
        <taxon>Magnoliopsida</taxon>
        <taxon>Magnoliidae</taxon>
        <taxon>Piperales</taxon>
        <taxon>Aristolochiaceae</taxon>
        <taxon>Aristolochia</taxon>
    </lineage>
</organism>
<keyword evidence="2" id="KW-1185">Reference proteome</keyword>
<protein>
    <submittedName>
        <fullName evidence="1">Uncharacterized protein</fullName>
    </submittedName>
</protein>
<dbReference type="Proteomes" id="UP000825729">
    <property type="component" value="Unassembled WGS sequence"/>
</dbReference>
<evidence type="ECO:0000313" key="1">
    <source>
        <dbReference type="EMBL" id="KAG9444845.1"/>
    </source>
</evidence>
<dbReference type="AlphaFoldDB" id="A0AAV7E7I8"/>
<evidence type="ECO:0000313" key="2">
    <source>
        <dbReference type="Proteomes" id="UP000825729"/>
    </source>
</evidence>
<sequence>MQKLHASETILLRAGRWEKMGEEERRMGEDGRRRGKDRLEAQIFDGTDMTIPACINQLNPDARGTEVELHRSRETNIKNTVEAEPNKTFNNLTNSRLQLLDPSLPAANLSFPFDQDLAKVPSHSEVGLQSGPKYTFTSVVCP</sequence>
<name>A0AAV7E7I8_ARIFI</name>